<dbReference type="Proteomes" id="UP000800096">
    <property type="component" value="Unassembled WGS sequence"/>
</dbReference>
<keyword evidence="1" id="KW-0472">Membrane</keyword>
<keyword evidence="1" id="KW-1133">Transmembrane helix</keyword>
<evidence type="ECO:0000313" key="3">
    <source>
        <dbReference type="Proteomes" id="UP000800096"/>
    </source>
</evidence>
<accession>A0A6A5QC87</accession>
<protein>
    <recommendedName>
        <fullName evidence="4">MARVEL domain-containing protein</fullName>
    </recommendedName>
</protein>
<organism evidence="2 3">
    <name type="scientific">Ampelomyces quisqualis</name>
    <name type="common">Powdery mildew agent</name>
    <dbReference type="NCBI Taxonomy" id="50730"/>
    <lineage>
        <taxon>Eukaryota</taxon>
        <taxon>Fungi</taxon>
        <taxon>Dikarya</taxon>
        <taxon>Ascomycota</taxon>
        <taxon>Pezizomycotina</taxon>
        <taxon>Dothideomycetes</taxon>
        <taxon>Pleosporomycetidae</taxon>
        <taxon>Pleosporales</taxon>
        <taxon>Pleosporineae</taxon>
        <taxon>Phaeosphaeriaceae</taxon>
        <taxon>Ampelomyces</taxon>
    </lineage>
</organism>
<dbReference type="OrthoDB" id="4167046at2759"/>
<keyword evidence="3" id="KW-1185">Reference proteome</keyword>
<reference evidence="2" key="1">
    <citation type="journal article" date="2020" name="Stud. Mycol.">
        <title>101 Dothideomycetes genomes: a test case for predicting lifestyles and emergence of pathogens.</title>
        <authorList>
            <person name="Haridas S."/>
            <person name="Albert R."/>
            <person name="Binder M."/>
            <person name="Bloem J."/>
            <person name="Labutti K."/>
            <person name="Salamov A."/>
            <person name="Andreopoulos B."/>
            <person name="Baker S."/>
            <person name="Barry K."/>
            <person name="Bills G."/>
            <person name="Bluhm B."/>
            <person name="Cannon C."/>
            <person name="Castanera R."/>
            <person name="Culley D."/>
            <person name="Daum C."/>
            <person name="Ezra D."/>
            <person name="Gonzalez J."/>
            <person name="Henrissat B."/>
            <person name="Kuo A."/>
            <person name="Liang C."/>
            <person name="Lipzen A."/>
            <person name="Lutzoni F."/>
            <person name="Magnuson J."/>
            <person name="Mondo S."/>
            <person name="Nolan M."/>
            <person name="Ohm R."/>
            <person name="Pangilinan J."/>
            <person name="Park H.-J."/>
            <person name="Ramirez L."/>
            <person name="Alfaro M."/>
            <person name="Sun H."/>
            <person name="Tritt A."/>
            <person name="Yoshinaga Y."/>
            <person name="Zwiers L.-H."/>
            <person name="Turgeon B."/>
            <person name="Goodwin S."/>
            <person name="Spatafora J."/>
            <person name="Crous P."/>
            <person name="Grigoriev I."/>
        </authorList>
    </citation>
    <scope>NUCLEOTIDE SEQUENCE</scope>
    <source>
        <strain evidence="2">HMLAC05119</strain>
    </source>
</reference>
<name>A0A6A5QC87_AMPQU</name>
<evidence type="ECO:0000313" key="2">
    <source>
        <dbReference type="EMBL" id="KAF1913175.1"/>
    </source>
</evidence>
<feature type="transmembrane region" description="Helical" evidence="1">
    <location>
        <begin position="37"/>
        <end position="61"/>
    </location>
</feature>
<dbReference type="EMBL" id="ML979139">
    <property type="protein sequence ID" value="KAF1913175.1"/>
    <property type="molecule type" value="Genomic_DNA"/>
</dbReference>
<feature type="transmembrane region" description="Helical" evidence="1">
    <location>
        <begin position="73"/>
        <end position="98"/>
    </location>
</feature>
<sequence>MVGKRNIRLPPNLDMGTGSYLTPKIHRKANKLYCYHFWLRIGMALIPDITLALISFILILNPVQHSIYSFHPVFALMSSFVMMVLYVQVCWLNPLIALSNKVVFNHQTAWENIVFAETGLESVICLLCIAMLVYSCIAVHKWRIARKGGMVKMGTLPREERVQWRGLRMGSRELEAEERTAERQIDDGKDYV</sequence>
<feature type="transmembrane region" description="Helical" evidence="1">
    <location>
        <begin position="118"/>
        <end position="140"/>
    </location>
</feature>
<proteinExistence type="predicted"/>
<evidence type="ECO:0000256" key="1">
    <source>
        <dbReference type="SAM" id="Phobius"/>
    </source>
</evidence>
<gene>
    <name evidence="2" type="ORF">BDU57DRAFT_521894</name>
</gene>
<evidence type="ECO:0008006" key="4">
    <source>
        <dbReference type="Google" id="ProtNLM"/>
    </source>
</evidence>
<dbReference type="AlphaFoldDB" id="A0A6A5QC87"/>
<keyword evidence="1" id="KW-0812">Transmembrane</keyword>